<keyword evidence="9" id="KW-1185">Reference proteome</keyword>
<dbReference type="SMART" id="SM00448">
    <property type="entry name" value="REC"/>
    <property type="match status" value="1"/>
</dbReference>
<dbReference type="PROSITE" id="PS50043">
    <property type="entry name" value="HTH_LUXR_2"/>
    <property type="match status" value="1"/>
</dbReference>
<dbReference type="PANTHER" id="PTHR43214">
    <property type="entry name" value="TWO-COMPONENT RESPONSE REGULATOR"/>
    <property type="match status" value="1"/>
</dbReference>
<dbReference type="SMART" id="SM00421">
    <property type="entry name" value="HTH_LUXR"/>
    <property type="match status" value="1"/>
</dbReference>
<accession>A0AAN0Y0H8</accession>
<dbReference type="PANTHER" id="PTHR43214:SF41">
    <property type="entry name" value="NITRATE_NITRITE RESPONSE REGULATOR PROTEIN NARP"/>
    <property type="match status" value="1"/>
</dbReference>
<keyword evidence="2" id="KW-0805">Transcription regulation</keyword>
<dbReference type="EMBL" id="CP016345">
    <property type="protein sequence ID" value="ANQ11802.1"/>
    <property type="molecule type" value="Genomic_DNA"/>
</dbReference>
<dbReference type="Pfam" id="PF00196">
    <property type="entry name" value="GerE"/>
    <property type="match status" value="1"/>
</dbReference>
<dbReference type="InterPro" id="IPR001789">
    <property type="entry name" value="Sig_transdc_resp-reg_receiver"/>
</dbReference>
<dbReference type="PROSITE" id="PS50110">
    <property type="entry name" value="RESPONSE_REGULATORY"/>
    <property type="match status" value="1"/>
</dbReference>
<gene>
    <name evidence="8" type="ORF">BA890_03055</name>
</gene>
<evidence type="ECO:0000256" key="4">
    <source>
        <dbReference type="ARBA" id="ARBA00023163"/>
    </source>
</evidence>
<dbReference type="InterPro" id="IPR011006">
    <property type="entry name" value="CheY-like_superfamily"/>
</dbReference>
<dbReference type="InterPro" id="IPR058245">
    <property type="entry name" value="NreC/VraR/RcsB-like_REC"/>
</dbReference>
<dbReference type="Gene3D" id="3.40.50.2300">
    <property type="match status" value="1"/>
</dbReference>
<dbReference type="GO" id="GO:0006355">
    <property type="term" value="P:regulation of DNA-templated transcription"/>
    <property type="evidence" value="ECO:0007669"/>
    <property type="project" value="InterPro"/>
</dbReference>
<dbReference type="InterPro" id="IPR039420">
    <property type="entry name" value="WalR-like"/>
</dbReference>
<name>A0AAN0Y0H8_VIBNA</name>
<protein>
    <submittedName>
        <fullName evidence="8">DNA-binding response regulator</fullName>
    </submittedName>
</protein>
<dbReference type="GO" id="GO:0000160">
    <property type="term" value="P:phosphorelay signal transduction system"/>
    <property type="evidence" value="ECO:0007669"/>
    <property type="project" value="InterPro"/>
</dbReference>
<dbReference type="PRINTS" id="PR00038">
    <property type="entry name" value="HTHLUXR"/>
</dbReference>
<dbReference type="GO" id="GO:0003677">
    <property type="term" value="F:DNA binding"/>
    <property type="evidence" value="ECO:0007669"/>
    <property type="project" value="UniProtKB-KW"/>
</dbReference>
<feature type="modified residue" description="4-aspartylphosphate" evidence="5">
    <location>
        <position position="57"/>
    </location>
</feature>
<evidence type="ECO:0000313" key="9">
    <source>
        <dbReference type="Proteomes" id="UP000092741"/>
    </source>
</evidence>
<sequence>MIYKSRVFIVDDHDIVRAGICSILNTLSSVEVVGESGTGLNLIPNLKKSKPDLLILDVSIKGINGIELISMIRKHKIPINILMLSMHKNIEYVARCLRNGAQGYLLKDSAVEELELAVGSVMSGGSYISQKIDKPMLKDLLGKTQDAVPLDLLTSRQRQILQLIVEGYSTNKIADDTCISIKTVETHRSNIMKKLNIKDIPNLVRFAIENKLLVPTT</sequence>
<dbReference type="InterPro" id="IPR000792">
    <property type="entry name" value="Tscrpt_reg_LuxR_C"/>
</dbReference>
<keyword evidence="3 8" id="KW-0238">DNA-binding</keyword>
<proteinExistence type="predicted"/>
<dbReference type="Proteomes" id="UP000092741">
    <property type="component" value="Chromosome 1"/>
</dbReference>
<dbReference type="AlphaFoldDB" id="A0AAN0Y0H8"/>
<dbReference type="KEGG" id="vna:PN96_10285"/>
<evidence type="ECO:0000313" key="8">
    <source>
        <dbReference type="EMBL" id="ANQ11802.1"/>
    </source>
</evidence>
<keyword evidence="4" id="KW-0804">Transcription</keyword>
<dbReference type="SUPFAM" id="SSF52172">
    <property type="entry name" value="CheY-like"/>
    <property type="match status" value="1"/>
</dbReference>
<keyword evidence="1 5" id="KW-0597">Phosphoprotein</keyword>
<dbReference type="CDD" id="cd06170">
    <property type="entry name" value="LuxR_C_like"/>
    <property type="match status" value="1"/>
</dbReference>
<reference evidence="8 9" key="1">
    <citation type="submission" date="2016-07" db="EMBL/GenBank/DDBJ databases">
        <title>Developing Vibrio natriegens as a novel, fast-growing host for biotechnology.</title>
        <authorList>
            <person name="Weinstock M.T."/>
            <person name="Hesek E.D."/>
            <person name="Wilson C.M."/>
            <person name="Gibson D.G."/>
        </authorList>
    </citation>
    <scope>NUCLEOTIDE SEQUENCE [LARGE SCALE GENOMIC DNA]</scope>
    <source>
        <strain evidence="8 9">ATCC 14048</strain>
    </source>
</reference>
<evidence type="ECO:0000256" key="3">
    <source>
        <dbReference type="ARBA" id="ARBA00023125"/>
    </source>
</evidence>
<evidence type="ECO:0000259" key="6">
    <source>
        <dbReference type="PROSITE" id="PS50043"/>
    </source>
</evidence>
<evidence type="ECO:0000256" key="5">
    <source>
        <dbReference type="PROSITE-ProRule" id="PRU00169"/>
    </source>
</evidence>
<dbReference type="CDD" id="cd17535">
    <property type="entry name" value="REC_NarL-like"/>
    <property type="match status" value="1"/>
</dbReference>
<dbReference type="PROSITE" id="PS00622">
    <property type="entry name" value="HTH_LUXR_1"/>
    <property type="match status" value="1"/>
</dbReference>
<dbReference type="SUPFAM" id="SSF46894">
    <property type="entry name" value="C-terminal effector domain of the bipartite response regulators"/>
    <property type="match status" value="1"/>
</dbReference>
<evidence type="ECO:0000259" key="7">
    <source>
        <dbReference type="PROSITE" id="PS50110"/>
    </source>
</evidence>
<dbReference type="GeneID" id="70913191"/>
<organism evidence="8 9">
    <name type="scientific">Vibrio natriegens NBRC 15636 = ATCC 14048 = DSM 759</name>
    <dbReference type="NCBI Taxonomy" id="1219067"/>
    <lineage>
        <taxon>Bacteria</taxon>
        <taxon>Pseudomonadati</taxon>
        <taxon>Pseudomonadota</taxon>
        <taxon>Gammaproteobacteria</taxon>
        <taxon>Vibrionales</taxon>
        <taxon>Vibrionaceae</taxon>
        <taxon>Vibrio</taxon>
    </lineage>
</organism>
<feature type="domain" description="HTH luxR-type" evidence="6">
    <location>
        <begin position="146"/>
        <end position="211"/>
    </location>
</feature>
<dbReference type="InterPro" id="IPR016032">
    <property type="entry name" value="Sig_transdc_resp-reg_C-effctor"/>
</dbReference>
<dbReference type="Pfam" id="PF00072">
    <property type="entry name" value="Response_reg"/>
    <property type="match status" value="1"/>
</dbReference>
<evidence type="ECO:0000256" key="1">
    <source>
        <dbReference type="ARBA" id="ARBA00022553"/>
    </source>
</evidence>
<feature type="domain" description="Response regulatory" evidence="7">
    <location>
        <begin position="6"/>
        <end position="122"/>
    </location>
</feature>
<evidence type="ECO:0000256" key="2">
    <source>
        <dbReference type="ARBA" id="ARBA00023015"/>
    </source>
</evidence>
<dbReference type="RefSeq" id="WP_020333677.1">
    <property type="nucleotide sequence ID" value="NZ_ATFJ01000011.1"/>
</dbReference>